<proteinExistence type="predicted"/>
<organism evidence="1 2">
    <name type="scientific">Acaulospora colombiana</name>
    <dbReference type="NCBI Taxonomy" id="27376"/>
    <lineage>
        <taxon>Eukaryota</taxon>
        <taxon>Fungi</taxon>
        <taxon>Fungi incertae sedis</taxon>
        <taxon>Mucoromycota</taxon>
        <taxon>Glomeromycotina</taxon>
        <taxon>Glomeromycetes</taxon>
        <taxon>Diversisporales</taxon>
        <taxon>Acaulosporaceae</taxon>
        <taxon>Acaulospora</taxon>
    </lineage>
</organism>
<name>A0ACA9M0G7_9GLOM</name>
<protein>
    <submittedName>
        <fullName evidence="1">4088_t:CDS:1</fullName>
    </submittedName>
</protein>
<accession>A0ACA9M0G7</accession>
<comment type="caution">
    <text evidence="1">The sequence shown here is derived from an EMBL/GenBank/DDBJ whole genome shotgun (WGS) entry which is preliminary data.</text>
</comment>
<reference evidence="1" key="1">
    <citation type="submission" date="2021-06" db="EMBL/GenBank/DDBJ databases">
        <authorList>
            <person name="Kallberg Y."/>
            <person name="Tangrot J."/>
            <person name="Rosling A."/>
        </authorList>
    </citation>
    <scope>NUCLEOTIDE SEQUENCE</scope>
    <source>
        <strain evidence="1">CL356</strain>
    </source>
</reference>
<dbReference type="Proteomes" id="UP000789525">
    <property type="component" value="Unassembled WGS sequence"/>
</dbReference>
<evidence type="ECO:0000313" key="1">
    <source>
        <dbReference type="EMBL" id="CAG8562613.1"/>
    </source>
</evidence>
<keyword evidence="2" id="KW-1185">Reference proteome</keyword>
<gene>
    <name evidence="1" type="ORF">ACOLOM_LOCUS5293</name>
</gene>
<evidence type="ECO:0000313" key="2">
    <source>
        <dbReference type="Proteomes" id="UP000789525"/>
    </source>
</evidence>
<sequence>MSSSSHVSVLVSQNEKEIDEDLKESEELMDKNDRESDEEEPQDVPERLESGESGQEREGLLSGHPADEELQENPDKNGLQAKYLIPSFPSVTFPNHYTIVTGLYPESHGIVGNEFYDPDLKDYFYYKDPRKSLDSKWWGGEPIWVTAAKQGQKSGVSQWVGSSSVIKGLMPTYHYPFDPNVTMDEQVSRVMNWLDLPLNERPTFISAYVSDVDYIGHRKGPDSVELDEALKLTDNMTRNLLEGLSQRNLMNIVNFIIVSDHGMVASNDSNLIYLDEIFNISKVHPLVGYPLVDIRPYDDLDTNEIYLKLKNASLNKPWECFLRDEIPERYHFRKSHRIPPILCIPLMPWTFASREFTTNHTTFGIHGYDNLEPMMRGIFLAAGPVFRKVAGNTKTNVVNGFYNIEVYNIIAKILELMPAENNGTVGGILWK</sequence>
<dbReference type="EMBL" id="CAJVPT010009542">
    <property type="protein sequence ID" value="CAG8562613.1"/>
    <property type="molecule type" value="Genomic_DNA"/>
</dbReference>